<accession>C7P420</accession>
<keyword evidence="3" id="KW-1185">Reference proteome</keyword>
<dbReference type="RefSeq" id="WP_015762684.1">
    <property type="nucleotide sequence ID" value="NC_013202.1"/>
</dbReference>
<name>C7P420_HALMD</name>
<proteinExistence type="predicted"/>
<dbReference type="OrthoDB" id="271889at2157"/>
<feature type="region of interest" description="Disordered" evidence="1">
    <location>
        <begin position="193"/>
        <end position="221"/>
    </location>
</feature>
<dbReference type="eggNOG" id="arCOG09042">
    <property type="taxonomic scope" value="Archaea"/>
</dbReference>
<dbReference type="GeneID" id="59369215"/>
<feature type="compositionally biased region" description="Basic and acidic residues" evidence="1">
    <location>
        <begin position="42"/>
        <end position="61"/>
    </location>
</feature>
<dbReference type="STRING" id="485914.Hmuk_1728"/>
<dbReference type="Proteomes" id="UP000001746">
    <property type="component" value="Chromosome"/>
</dbReference>
<sequence>MTTRIEYGTKDAADAARDRHEEYLCTDDDRRLKTVAYSDADTPDHVLDAERLEAEDSRGEGSDGPGQVPLSDGERDRIDFGKARASVPHAKAVKGIARSEGVEDWVSYYDGTLTVDEHREVMADASRESGKRTDEQESADEKAADAAQTAKGERCDHARGHCEAGDPEACEFLTETCQYDFDDVQEMLLAQRAPDDRPAPSKPEEVEQGEAVKSEELTGKQKGALKQAWNGYLGALDAVDDALETLANEWVHAQQAARTINEIRETVGQQPLHFEKLEGSQADLMDLARQMAADCYECHADHSDHSHPVTQGDREHIRQVVAGTDSDEQGEAPVEGADSSTEAENEQVLQGAESAQVDLSGEREQQNQQTALAVEADTRTAQGRESTAEAPVNRGGLLADERDDPSMGAENGTESTDQQQFHDPEQGTISEL</sequence>
<feature type="compositionally biased region" description="Basic and acidic residues" evidence="1">
    <location>
        <begin position="124"/>
        <end position="144"/>
    </location>
</feature>
<evidence type="ECO:0000313" key="2">
    <source>
        <dbReference type="EMBL" id="ACV47842.1"/>
    </source>
</evidence>
<feature type="region of interest" description="Disordered" evidence="1">
    <location>
        <begin position="41"/>
        <end position="75"/>
    </location>
</feature>
<dbReference type="EMBL" id="CP001688">
    <property type="protein sequence ID" value="ACV47842.1"/>
    <property type="molecule type" value="Genomic_DNA"/>
</dbReference>
<feature type="region of interest" description="Disordered" evidence="1">
    <location>
        <begin position="124"/>
        <end position="153"/>
    </location>
</feature>
<feature type="region of interest" description="Disordered" evidence="1">
    <location>
        <begin position="323"/>
        <end position="432"/>
    </location>
</feature>
<reference evidence="2 3" key="1">
    <citation type="journal article" date="2009" name="Stand. Genomic Sci.">
        <title>Complete genome sequence of Halomicrobium mukohataei type strain (arg-2).</title>
        <authorList>
            <person name="Tindall B.J."/>
            <person name="Schneider S."/>
            <person name="Lapidus A."/>
            <person name="Copeland A."/>
            <person name="Glavina Del Rio T."/>
            <person name="Nolan M."/>
            <person name="Lucas S."/>
            <person name="Chen F."/>
            <person name="Tice H."/>
            <person name="Cheng J.F."/>
            <person name="Saunders E."/>
            <person name="Bruce D."/>
            <person name="Goodwin L."/>
            <person name="Pitluck S."/>
            <person name="Mikhailova N."/>
            <person name="Pati A."/>
            <person name="Ivanova N."/>
            <person name="Mavrommatis K."/>
            <person name="Chen A."/>
            <person name="Palaniappan K."/>
            <person name="Chain P."/>
            <person name="Land M."/>
            <person name="Hauser L."/>
            <person name="Chang Y.J."/>
            <person name="Jeffries C.D."/>
            <person name="Brettin T."/>
            <person name="Han C."/>
            <person name="Rohde M."/>
            <person name="Goker M."/>
            <person name="Bristow J."/>
            <person name="Eisen J.A."/>
            <person name="Markowitz V."/>
            <person name="Hugenholtz P."/>
            <person name="Klenk H.P."/>
            <person name="Kyrpides N.C."/>
            <person name="Detter J.C."/>
        </authorList>
    </citation>
    <scope>NUCLEOTIDE SEQUENCE [LARGE SCALE GENOMIC DNA]</scope>
    <source>
        <strain evidence="3">ATCC 700874 / DSM 12286 / JCM 9738 / NCIMB 13541</strain>
    </source>
</reference>
<dbReference type="HOGENOM" id="CLU_634023_0_0_2"/>
<evidence type="ECO:0000256" key="1">
    <source>
        <dbReference type="SAM" id="MobiDB-lite"/>
    </source>
</evidence>
<organism evidence="2 3">
    <name type="scientific">Halomicrobium mukohataei (strain ATCC 700874 / DSM 12286 / JCM 9738 / NCIMB 13541)</name>
    <name type="common">Haloarcula mukohataei</name>
    <dbReference type="NCBI Taxonomy" id="485914"/>
    <lineage>
        <taxon>Archaea</taxon>
        <taxon>Methanobacteriati</taxon>
        <taxon>Methanobacteriota</taxon>
        <taxon>Stenosarchaea group</taxon>
        <taxon>Halobacteria</taxon>
        <taxon>Halobacteriales</taxon>
        <taxon>Haloarculaceae</taxon>
        <taxon>Halomicrobium</taxon>
    </lineage>
</organism>
<feature type="compositionally biased region" description="Basic and acidic residues" evidence="1">
    <location>
        <begin position="193"/>
        <end position="219"/>
    </location>
</feature>
<evidence type="ECO:0000313" key="3">
    <source>
        <dbReference type="Proteomes" id="UP000001746"/>
    </source>
</evidence>
<dbReference type="KEGG" id="hmu:Hmuk_1728"/>
<gene>
    <name evidence="2" type="ordered locus">Hmuk_1728</name>
</gene>
<dbReference type="AlphaFoldDB" id="C7P420"/>
<protein>
    <submittedName>
        <fullName evidence="2">Uncharacterized protein</fullName>
    </submittedName>
</protein>